<dbReference type="Proteomes" id="UP000825729">
    <property type="component" value="Unassembled WGS sequence"/>
</dbReference>
<dbReference type="AlphaFoldDB" id="A0AAV7EWK6"/>
<evidence type="ECO:0000313" key="2">
    <source>
        <dbReference type="Proteomes" id="UP000825729"/>
    </source>
</evidence>
<accession>A0AAV7EWK6</accession>
<protein>
    <submittedName>
        <fullName evidence="1">Uncharacterized protein</fullName>
    </submittedName>
</protein>
<proteinExistence type="predicted"/>
<evidence type="ECO:0000313" key="1">
    <source>
        <dbReference type="EMBL" id="KAG9452515.1"/>
    </source>
</evidence>
<sequence>MASSVAAGDEHQELVSFPTIYTCLEAYYVPSMENRISVSLAMEEFTIQKAVTPYGAIEGSSRRLLGQVKLAFDWDPTEKRINTLLSDLQRYIPVGIAEAFSAMEISPSASSKGLEEQIGAYVFFTVRAHFKRTCGIHGFDFGVRCEQKRIMTIDIGRDELTRAGLSQGLSPSEVGPWEREVTVVMRI</sequence>
<name>A0AAV7EWK6_ARIFI</name>
<organism evidence="1 2">
    <name type="scientific">Aristolochia fimbriata</name>
    <name type="common">White veined hardy Dutchman's pipe vine</name>
    <dbReference type="NCBI Taxonomy" id="158543"/>
    <lineage>
        <taxon>Eukaryota</taxon>
        <taxon>Viridiplantae</taxon>
        <taxon>Streptophyta</taxon>
        <taxon>Embryophyta</taxon>
        <taxon>Tracheophyta</taxon>
        <taxon>Spermatophyta</taxon>
        <taxon>Magnoliopsida</taxon>
        <taxon>Magnoliidae</taxon>
        <taxon>Piperales</taxon>
        <taxon>Aristolochiaceae</taxon>
        <taxon>Aristolochia</taxon>
    </lineage>
</organism>
<reference evidence="1 2" key="1">
    <citation type="submission" date="2021-07" db="EMBL/GenBank/DDBJ databases">
        <title>The Aristolochia fimbriata genome: insights into angiosperm evolution, floral development and chemical biosynthesis.</title>
        <authorList>
            <person name="Jiao Y."/>
        </authorList>
    </citation>
    <scope>NUCLEOTIDE SEQUENCE [LARGE SCALE GENOMIC DNA]</scope>
    <source>
        <strain evidence="1">IBCAS-2021</strain>
        <tissue evidence="1">Leaf</tissue>
    </source>
</reference>
<gene>
    <name evidence="1" type="ORF">H6P81_005419</name>
</gene>
<keyword evidence="2" id="KW-1185">Reference proteome</keyword>
<dbReference type="EMBL" id="JAINDJ010000003">
    <property type="protein sequence ID" value="KAG9452515.1"/>
    <property type="molecule type" value="Genomic_DNA"/>
</dbReference>
<comment type="caution">
    <text evidence="1">The sequence shown here is derived from an EMBL/GenBank/DDBJ whole genome shotgun (WGS) entry which is preliminary data.</text>
</comment>